<gene>
    <name evidence="1" type="ORF">AFUS01_LOCUS10606</name>
</gene>
<reference evidence="1" key="1">
    <citation type="submission" date="2021-06" db="EMBL/GenBank/DDBJ databases">
        <authorList>
            <person name="Hodson N. C."/>
            <person name="Mongue J. A."/>
            <person name="Jaron S. K."/>
        </authorList>
    </citation>
    <scope>NUCLEOTIDE SEQUENCE</scope>
</reference>
<name>A0A8J2JPD2_9HEXA</name>
<dbReference type="Proteomes" id="UP000708208">
    <property type="component" value="Unassembled WGS sequence"/>
</dbReference>
<proteinExistence type="predicted"/>
<feature type="non-terminal residue" evidence="1">
    <location>
        <position position="1"/>
    </location>
</feature>
<comment type="caution">
    <text evidence="1">The sequence shown here is derived from an EMBL/GenBank/DDBJ whole genome shotgun (WGS) entry which is preliminary data.</text>
</comment>
<sequence>FKPPTDQCFILYSIHDFWLAVFKDDEAGWTWEEVANQPLHTIIIPSIGKDDLSIYSTSSIRSPKIPTPPGLSAGFDQVLRLAFNKLRNSETDFESPAVVIDLNSFGFDSRRHIPNSEFKDIRQYNWKSFSIRGKDVDDPELVLYYDTGARNQAEETNVFSIDDDIINPNRKDFDLKLGRKKIGDLETILHAWRKGSKTSAPVHAAINSPFHDPGYIPEFNPDYLKNPIKYMGGHGKLGVTTPCVVTLGAQMVSPFGFNEQKLGELDIVTNNDDIRHADWIQKIVVVVPQSAVDVLNQSWILDRINQFEEEYLGAENTGPCENYLD</sequence>
<organism evidence="1 2">
    <name type="scientific">Allacma fusca</name>
    <dbReference type="NCBI Taxonomy" id="39272"/>
    <lineage>
        <taxon>Eukaryota</taxon>
        <taxon>Metazoa</taxon>
        <taxon>Ecdysozoa</taxon>
        <taxon>Arthropoda</taxon>
        <taxon>Hexapoda</taxon>
        <taxon>Collembola</taxon>
        <taxon>Symphypleona</taxon>
        <taxon>Sminthuridae</taxon>
        <taxon>Allacma</taxon>
    </lineage>
</organism>
<dbReference type="AlphaFoldDB" id="A0A8J2JPD2"/>
<keyword evidence="2" id="KW-1185">Reference proteome</keyword>
<protein>
    <submittedName>
        <fullName evidence="1">Uncharacterized protein</fullName>
    </submittedName>
</protein>
<evidence type="ECO:0000313" key="1">
    <source>
        <dbReference type="EMBL" id="CAG7721385.1"/>
    </source>
</evidence>
<evidence type="ECO:0000313" key="2">
    <source>
        <dbReference type="Proteomes" id="UP000708208"/>
    </source>
</evidence>
<dbReference type="EMBL" id="CAJVCH010079093">
    <property type="protein sequence ID" value="CAG7721385.1"/>
    <property type="molecule type" value="Genomic_DNA"/>
</dbReference>
<accession>A0A8J2JPD2</accession>